<evidence type="ECO:0000313" key="3">
    <source>
        <dbReference type="Proteomes" id="UP000828390"/>
    </source>
</evidence>
<name>A0A9D4RKB1_DREPO</name>
<dbReference type="EMBL" id="JAIWYP010000002">
    <property type="protein sequence ID" value="KAH3870688.1"/>
    <property type="molecule type" value="Genomic_DNA"/>
</dbReference>
<reference evidence="2" key="2">
    <citation type="submission" date="2020-11" db="EMBL/GenBank/DDBJ databases">
        <authorList>
            <person name="McCartney M.A."/>
            <person name="Auch B."/>
            <person name="Kono T."/>
            <person name="Mallez S."/>
            <person name="Becker A."/>
            <person name="Gohl D.M."/>
            <person name="Silverstein K.A.T."/>
            <person name="Koren S."/>
            <person name="Bechman K.B."/>
            <person name="Herman A."/>
            <person name="Abrahante J.E."/>
            <person name="Garbe J."/>
        </authorList>
    </citation>
    <scope>NUCLEOTIDE SEQUENCE</scope>
    <source>
        <strain evidence="2">Duluth1</strain>
        <tissue evidence="2">Whole animal</tissue>
    </source>
</reference>
<feature type="region of interest" description="Disordered" evidence="1">
    <location>
        <begin position="96"/>
        <end position="115"/>
    </location>
</feature>
<evidence type="ECO:0000256" key="1">
    <source>
        <dbReference type="SAM" id="MobiDB-lite"/>
    </source>
</evidence>
<comment type="caution">
    <text evidence="2">The sequence shown here is derived from an EMBL/GenBank/DDBJ whole genome shotgun (WGS) entry which is preliminary data.</text>
</comment>
<keyword evidence="3" id="KW-1185">Reference proteome</keyword>
<feature type="compositionally biased region" description="Acidic residues" evidence="1">
    <location>
        <begin position="99"/>
        <end position="110"/>
    </location>
</feature>
<proteinExistence type="predicted"/>
<dbReference type="Proteomes" id="UP000828390">
    <property type="component" value="Unassembled WGS sequence"/>
</dbReference>
<gene>
    <name evidence="2" type="ORF">DPMN_033878</name>
</gene>
<protein>
    <submittedName>
        <fullName evidence="2">Uncharacterized protein</fullName>
    </submittedName>
</protein>
<evidence type="ECO:0000313" key="2">
    <source>
        <dbReference type="EMBL" id="KAH3870688.1"/>
    </source>
</evidence>
<reference evidence="2" key="1">
    <citation type="journal article" date="2019" name="bioRxiv">
        <title>The Genome of the Zebra Mussel, Dreissena polymorpha: A Resource for Invasive Species Research.</title>
        <authorList>
            <person name="McCartney M.A."/>
            <person name="Auch B."/>
            <person name="Kono T."/>
            <person name="Mallez S."/>
            <person name="Zhang Y."/>
            <person name="Obille A."/>
            <person name="Becker A."/>
            <person name="Abrahante J.E."/>
            <person name="Garbe J."/>
            <person name="Badalamenti J.P."/>
            <person name="Herman A."/>
            <person name="Mangelson H."/>
            <person name="Liachko I."/>
            <person name="Sullivan S."/>
            <person name="Sone E.D."/>
            <person name="Koren S."/>
            <person name="Silverstein K.A.T."/>
            <person name="Beckman K.B."/>
            <person name="Gohl D.M."/>
        </authorList>
    </citation>
    <scope>NUCLEOTIDE SEQUENCE</scope>
    <source>
        <strain evidence="2">Duluth1</strain>
        <tissue evidence="2">Whole animal</tissue>
    </source>
</reference>
<dbReference type="AlphaFoldDB" id="A0A9D4RKB1"/>
<organism evidence="2 3">
    <name type="scientific">Dreissena polymorpha</name>
    <name type="common">Zebra mussel</name>
    <name type="synonym">Mytilus polymorpha</name>
    <dbReference type="NCBI Taxonomy" id="45954"/>
    <lineage>
        <taxon>Eukaryota</taxon>
        <taxon>Metazoa</taxon>
        <taxon>Spiralia</taxon>
        <taxon>Lophotrochozoa</taxon>
        <taxon>Mollusca</taxon>
        <taxon>Bivalvia</taxon>
        <taxon>Autobranchia</taxon>
        <taxon>Heteroconchia</taxon>
        <taxon>Euheterodonta</taxon>
        <taxon>Imparidentia</taxon>
        <taxon>Neoheterodontei</taxon>
        <taxon>Myida</taxon>
        <taxon>Dreissenoidea</taxon>
        <taxon>Dreissenidae</taxon>
        <taxon>Dreissena</taxon>
    </lineage>
</organism>
<sequence>MGFRVQDTDYIRSIFGFMSKTQIIYLRYLVPGPKQRLSTVAIWFHFQDTDHLPSICGSMFKTLDPDQTVLLEPKWSQSPLVRTVYAAAGGVAVANDDTNFTDDNDDDDHDGSDSRGFVPHPGQHWFLSTLTRVVYRSFTPGK</sequence>
<accession>A0A9D4RKB1</accession>